<dbReference type="SUPFAM" id="SSF52540">
    <property type="entry name" value="P-loop containing nucleoside triphosphate hydrolases"/>
    <property type="match status" value="1"/>
</dbReference>
<dbReference type="EMBL" id="GECZ01023902">
    <property type="protein sequence ID" value="JAS45867.1"/>
    <property type="molecule type" value="Transcribed_RNA"/>
</dbReference>
<protein>
    <submittedName>
        <fullName evidence="1">Uncharacterized protein</fullName>
    </submittedName>
</protein>
<reference evidence="1" key="1">
    <citation type="submission" date="2015-11" db="EMBL/GenBank/DDBJ databases">
        <title>De novo transcriptome assembly of four potential Pierce s Disease insect vectors from Arizona vineyards.</title>
        <authorList>
            <person name="Tassone E.E."/>
        </authorList>
    </citation>
    <scope>NUCLEOTIDE SEQUENCE</scope>
</reference>
<dbReference type="InterPro" id="IPR027417">
    <property type="entry name" value="P-loop_NTPase"/>
</dbReference>
<name>A0A1B6F6P8_9HEMI</name>
<feature type="non-terminal residue" evidence="1">
    <location>
        <position position="1"/>
    </location>
</feature>
<evidence type="ECO:0000313" key="1">
    <source>
        <dbReference type="EMBL" id="JAS45867.1"/>
    </source>
</evidence>
<sequence>KFYLADKMKLALSNVISTFIITRVLANSMFYGKTKYSTDEMKELGIYKSYKDLLLDLTGPRFNNSSIIQNLVSVFKAQCIPPQPPPQLSHRKVFVVIEGTHNSGRNNMLRRLAQTYQGYALQNPPRCLAHLKNSFFGTKFERKAYLSLCNYAMAFDIQSVWHLHPVFLSSYYYDHLSFNLAWGHDKPEDLPPVGSNIYNWPEDLLVPDLVVLLNAHRSIRNRISTTKDNYLFQRKIVTSFERFSDPPVLMVNATNFFEDSFYKIKNHMQKLWGYTMSINVPPPK</sequence>
<accession>A0A1B6F6P8</accession>
<proteinExistence type="predicted"/>
<gene>
    <name evidence="1" type="ORF">g.3853</name>
</gene>
<dbReference type="AlphaFoldDB" id="A0A1B6F6P8"/>
<organism evidence="1">
    <name type="scientific">Cuerna arida</name>
    <dbReference type="NCBI Taxonomy" id="1464854"/>
    <lineage>
        <taxon>Eukaryota</taxon>
        <taxon>Metazoa</taxon>
        <taxon>Ecdysozoa</taxon>
        <taxon>Arthropoda</taxon>
        <taxon>Hexapoda</taxon>
        <taxon>Insecta</taxon>
        <taxon>Pterygota</taxon>
        <taxon>Neoptera</taxon>
        <taxon>Paraneoptera</taxon>
        <taxon>Hemiptera</taxon>
        <taxon>Auchenorrhyncha</taxon>
        <taxon>Membracoidea</taxon>
        <taxon>Cicadellidae</taxon>
        <taxon>Cicadellinae</taxon>
        <taxon>Proconiini</taxon>
        <taxon>Cuerna</taxon>
    </lineage>
</organism>
<dbReference type="Gene3D" id="3.40.50.300">
    <property type="entry name" value="P-loop containing nucleotide triphosphate hydrolases"/>
    <property type="match status" value="1"/>
</dbReference>